<name>A0A848IBB6_9BURK</name>
<dbReference type="RefSeq" id="WP_169486728.1">
    <property type="nucleotide sequence ID" value="NZ_JABBGJ010000017.1"/>
</dbReference>
<reference evidence="1 2" key="1">
    <citation type="submission" date="2020-04" db="EMBL/GenBank/DDBJ databases">
        <title>Paraburkholderia sp. RP-4-7 isolated from soil.</title>
        <authorList>
            <person name="Dahal R.H."/>
        </authorList>
    </citation>
    <scope>NUCLEOTIDE SEQUENCE [LARGE SCALE GENOMIC DNA]</scope>
    <source>
        <strain evidence="1 2">RP-4-7</strain>
    </source>
</reference>
<evidence type="ECO:0000313" key="2">
    <source>
        <dbReference type="Proteomes" id="UP000544134"/>
    </source>
</evidence>
<organism evidence="1 2">
    <name type="scientific">Paraburkholderia polaris</name>
    <dbReference type="NCBI Taxonomy" id="2728848"/>
    <lineage>
        <taxon>Bacteria</taxon>
        <taxon>Pseudomonadati</taxon>
        <taxon>Pseudomonadota</taxon>
        <taxon>Betaproteobacteria</taxon>
        <taxon>Burkholderiales</taxon>
        <taxon>Burkholderiaceae</taxon>
        <taxon>Paraburkholderia</taxon>
    </lineage>
</organism>
<evidence type="ECO:0000313" key="1">
    <source>
        <dbReference type="EMBL" id="NML99767.1"/>
    </source>
</evidence>
<dbReference type="Proteomes" id="UP000544134">
    <property type="component" value="Unassembled WGS sequence"/>
</dbReference>
<proteinExistence type="predicted"/>
<gene>
    <name evidence="1" type="ORF">HHL24_17730</name>
</gene>
<keyword evidence="2" id="KW-1185">Reference proteome</keyword>
<dbReference type="EMBL" id="JABBGJ010000017">
    <property type="protein sequence ID" value="NML99767.1"/>
    <property type="molecule type" value="Genomic_DNA"/>
</dbReference>
<protein>
    <submittedName>
        <fullName evidence="1">Uncharacterized protein</fullName>
    </submittedName>
</protein>
<dbReference type="AlphaFoldDB" id="A0A848IBB6"/>
<comment type="caution">
    <text evidence="1">The sequence shown here is derived from an EMBL/GenBank/DDBJ whole genome shotgun (WGS) entry which is preliminary data.</text>
</comment>
<accession>A0A848IBB6</accession>
<sequence length="60" mass="6816">MPIIPGLITPIRDTKPAAHRAMALLYPSRPRIPEAAALPDLFTQRERKVTLLRPKVQEME</sequence>